<keyword evidence="10" id="KW-0472">Membrane</keyword>
<dbReference type="GO" id="GO:0005524">
    <property type="term" value="F:ATP binding"/>
    <property type="evidence" value="ECO:0007669"/>
    <property type="project" value="UniProtKB-UniRule"/>
</dbReference>
<keyword evidence="5 12" id="KW-0418">Kinase</keyword>
<dbReference type="EC" id="2.7.11.17" evidence="12"/>
<dbReference type="GO" id="GO:0009931">
    <property type="term" value="F:calcium-dependent protein serine/threonine kinase activity"/>
    <property type="evidence" value="ECO:0000318"/>
    <property type="project" value="GO_Central"/>
</dbReference>
<dbReference type="GO" id="GO:0005737">
    <property type="term" value="C:cytoplasm"/>
    <property type="evidence" value="ECO:0000318"/>
    <property type="project" value="GO_Central"/>
</dbReference>
<dbReference type="GO" id="GO:0005516">
    <property type="term" value="F:calmodulin binding"/>
    <property type="evidence" value="ECO:0000318"/>
    <property type="project" value="GO_Central"/>
</dbReference>
<dbReference type="SUPFAM" id="SSF56112">
    <property type="entry name" value="Protein kinase-like (PK-like)"/>
    <property type="match status" value="1"/>
</dbReference>
<dbReference type="InterPro" id="IPR000719">
    <property type="entry name" value="Prot_kinase_dom"/>
</dbReference>
<feature type="region of interest" description="Disordered" evidence="9">
    <location>
        <begin position="425"/>
        <end position="444"/>
    </location>
</feature>
<dbReference type="CDD" id="cd05117">
    <property type="entry name" value="STKc_CAMK"/>
    <property type="match status" value="1"/>
</dbReference>
<accession>B9RJT1</accession>
<feature type="binding site" evidence="7">
    <location>
        <position position="164"/>
    </location>
    <ligand>
        <name>ATP</name>
        <dbReference type="ChEBI" id="CHEBI:30616"/>
    </ligand>
</feature>
<evidence type="ECO:0000256" key="6">
    <source>
        <dbReference type="ARBA" id="ARBA00022840"/>
    </source>
</evidence>
<keyword evidence="3 12" id="KW-0808">Transferase</keyword>
<evidence type="ECO:0000256" key="3">
    <source>
        <dbReference type="ARBA" id="ARBA00022679"/>
    </source>
</evidence>
<evidence type="ECO:0000256" key="9">
    <source>
        <dbReference type="SAM" id="MobiDB-lite"/>
    </source>
</evidence>
<dbReference type="FunFam" id="3.30.200.20:FF:000042">
    <property type="entry name" value="Aurora kinase A"/>
    <property type="match status" value="1"/>
</dbReference>
<evidence type="ECO:0000259" key="11">
    <source>
        <dbReference type="PROSITE" id="PS50011"/>
    </source>
</evidence>
<dbReference type="FunFam" id="1.10.510.10:FF:000641">
    <property type="entry name" value="Serine/threonine-protein kinase PEPKR2"/>
    <property type="match status" value="1"/>
</dbReference>
<dbReference type="PROSITE" id="PS50011">
    <property type="entry name" value="PROTEIN_KINASE_DOM"/>
    <property type="match status" value="1"/>
</dbReference>
<dbReference type="EMBL" id="EQ973783">
    <property type="protein sequence ID" value="EEF48583.1"/>
    <property type="molecule type" value="Genomic_DNA"/>
</dbReference>
<evidence type="ECO:0000256" key="5">
    <source>
        <dbReference type="ARBA" id="ARBA00022777"/>
    </source>
</evidence>
<dbReference type="GO" id="GO:0004683">
    <property type="term" value="F:calcium/calmodulin-dependent protein kinase activity"/>
    <property type="evidence" value="ECO:0000318"/>
    <property type="project" value="GO_Central"/>
</dbReference>
<dbReference type="PANTHER" id="PTHR24349">
    <property type="entry name" value="SERINE/THREONINE-PROTEIN KINASE"/>
    <property type="match status" value="1"/>
</dbReference>
<feature type="transmembrane region" description="Helical" evidence="10">
    <location>
        <begin position="465"/>
        <end position="489"/>
    </location>
</feature>
<keyword evidence="4 7" id="KW-0547">Nucleotide-binding</keyword>
<keyword evidence="6 7" id="KW-0067">ATP-binding</keyword>
<gene>
    <name evidence="12" type="ORF">RCOM_1038430</name>
</gene>
<dbReference type="eggNOG" id="KOG0032">
    <property type="taxonomic scope" value="Eukaryota"/>
</dbReference>
<evidence type="ECO:0000256" key="4">
    <source>
        <dbReference type="ARBA" id="ARBA00022741"/>
    </source>
</evidence>
<dbReference type="InterPro" id="IPR050205">
    <property type="entry name" value="CDPK_Ser/Thr_kinases"/>
</dbReference>
<dbReference type="PROSITE" id="PS00107">
    <property type="entry name" value="PROTEIN_KINASE_ATP"/>
    <property type="match status" value="1"/>
</dbReference>
<feature type="compositionally biased region" description="Low complexity" evidence="9">
    <location>
        <begin position="435"/>
        <end position="444"/>
    </location>
</feature>
<dbReference type="InterPro" id="IPR017441">
    <property type="entry name" value="Protein_kinase_ATP_BS"/>
</dbReference>
<evidence type="ECO:0000256" key="2">
    <source>
        <dbReference type="ARBA" id="ARBA00022527"/>
    </source>
</evidence>
<dbReference type="InterPro" id="IPR008271">
    <property type="entry name" value="Ser/Thr_kinase_AS"/>
</dbReference>
<dbReference type="InterPro" id="IPR011009">
    <property type="entry name" value="Kinase-like_dom_sf"/>
</dbReference>
<reference evidence="13" key="1">
    <citation type="journal article" date="2010" name="Nat. Biotechnol.">
        <title>Draft genome sequence of the oilseed species Ricinus communis.</title>
        <authorList>
            <person name="Chan A.P."/>
            <person name="Crabtree J."/>
            <person name="Zhao Q."/>
            <person name="Lorenzi H."/>
            <person name="Orvis J."/>
            <person name="Puiu D."/>
            <person name="Melake-Berhan A."/>
            <person name="Jones K.M."/>
            <person name="Redman J."/>
            <person name="Chen G."/>
            <person name="Cahoon E.B."/>
            <person name="Gedil M."/>
            <person name="Stanke M."/>
            <person name="Haas B.J."/>
            <person name="Wortman J.R."/>
            <person name="Fraser-Liggett C.M."/>
            <person name="Ravel J."/>
            <person name="Rabinowicz P.D."/>
        </authorList>
    </citation>
    <scope>NUCLEOTIDE SEQUENCE [LARGE SCALE GENOMIC DNA]</scope>
    <source>
        <strain evidence="13">cv. Hale</strain>
    </source>
</reference>
<keyword evidence="13" id="KW-1185">Reference proteome</keyword>
<dbReference type="PROSITE" id="PS00108">
    <property type="entry name" value="PROTEIN_KINASE_ST"/>
    <property type="match status" value="1"/>
</dbReference>
<dbReference type="InParanoid" id="B9RJT1"/>
<dbReference type="FunCoup" id="B9RJT1">
    <property type="interactions" value="912"/>
</dbReference>
<dbReference type="GO" id="GO:0035556">
    <property type="term" value="P:intracellular signal transduction"/>
    <property type="evidence" value="ECO:0000318"/>
    <property type="project" value="GO_Central"/>
</dbReference>
<keyword evidence="10" id="KW-0812">Transmembrane</keyword>
<sequence>MPVKTQSILVIYKADKSQFLLIDVMRKKRKGSETEACQDVLQNEITPRHDVKSSNLRSHYSLEDYNRIKKRCKEEEDACNEPVSSFKSRLAGVATAPPCGASSSLLLPGRGLKRKIGCIDAATQTGRKNKIEDDYISGATIGRGKFGSVWLCRSKSTGVEFACKTLRKGEETVHREVEIMQHLSGHPGVVTLHSVYEESECFHLVMELCSEGRLIDQMVEEGQYSEQRAANIFKDVMSVIKYCHDMGVVHRDVKPENLLLMSSGKIKLADFGLAMRISNGQTLSGVAGSPAYVAPEVLSGNYSEKVDIWSAGVLLHALLVGVLPFQGDSLEAVFEAIKNVKLDFHTGIWEGISKPARDLVSRMLTRDVSARITADEVLRHPWILFYTERTLKTLSIKTKLKNQVGQVSCQTANAPLLEINGNKSESGPVIEDSNHLASSDSLSSKSEEQDECGFVDALAVAISNMYMTAMLLVLANGLIMVLACTAALCK</sequence>
<evidence type="ECO:0000313" key="12">
    <source>
        <dbReference type="EMBL" id="EEF48583.1"/>
    </source>
</evidence>
<dbReference type="Gene3D" id="1.10.510.10">
    <property type="entry name" value="Transferase(Phosphotransferase) domain 1"/>
    <property type="match status" value="1"/>
</dbReference>
<dbReference type="SMART" id="SM00220">
    <property type="entry name" value="S_TKc"/>
    <property type="match status" value="1"/>
</dbReference>
<name>B9RJT1_RICCO</name>
<organism evidence="12 13">
    <name type="scientific">Ricinus communis</name>
    <name type="common">Castor bean</name>
    <dbReference type="NCBI Taxonomy" id="3988"/>
    <lineage>
        <taxon>Eukaryota</taxon>
        <taxon>Viridiplantae</taxon>
        <taxon>Streptophyta</taxon>
        <taxon>Embryophyta</taxon>
        <taxon>Tracheophyta</taxon>
        <taxon>Spermatophyta</taxon>
        <taxon>Magnoliopsida</taxon>
        <taxon>eudicotyledons</taxon>
        <taxon>Gunneridae</taxon>
        <taxon>Pentapetalae</taxon>
        <taxon>rosids</taxon>
        <taxon>fabids</taxon>
        <taxon>Malpighiales</taxon>
        <taxon>Euphorbiaceae</taxon>
        <taxon>Acalyphoideae</taxon>
        <taxon>Acalypheae</taxon>
        <taxon>Ricinus</taxon>
    </lineage>
</organism>
<proteinExistence type="inferred from homology"/>
<protein>
    <submittedName>
        <fullName evidence="12">Calcium-dependent protein kinase, putative</fullName>
        <ecNumber evidence="12">2.7.11.17</ecNumber>
    </submittedName>
</protein>
<comment type="similarity">
    <text evidence="1">Belongs to the protein kinase superfamily. CAMK Ser/Thr protein kinase family. CaMK subfamily.</text>
</comment>
<dbReference type="STRING" id="3988.B9RJT1"/>
<evidence type="ECO:0000256" key="8">
    <source>
        <dbReference type="RuleBase" id="RU000304"/>
    </source>
</evidence>
<feature type="domain" description="Protein kinase" evidence="11">
    <location>
        <begin position="135"/>
        <end position="383"/>
    </location>
</feature>
<evidence type="ECO:0000256" key="10">
    <source>
        <dbReference type="SAM" id="Phobius"/>
    </source>
</evidence>
<keyword evidence="10" id="KW-1133">Transmembrane helix</keyword>
<dbReference type="GO" id="GO:0005634">
    <property type="term" value="C:nucleus"/>
    <property type="evidence" value="ECO:0000318"/>
    <property type="project" value="GO_Central"/>
</dbReference>
<dbReference type="AlphaFoldDB" id="B9RJT1"/>
<evidence type="ECO:0000256" key="7">
    <source>
        <dbReference type="PROSITE-ProRule" id="PRU10141"/>
    </source>
</evidence>
<dbReference type="Proteomes" id="UP000008311">
    <property type="component" value="Unassembled WGS sequence"/>
</dbReference>
<keyword evidence="2 8" id="KW-0723">Serine/threonine-protein kinase</keyword>
<evidence type="ECO:0000256" key="1">
    <source>
        <dbReference type="ARBA" id="ARBA00005354"/>
    </source>
</evidence>
<dbReference type="Pfam" id="PF00069">
    <property type="entry name" value="Pkinase"/>
    <property type="match status" value="1"/>
</dbReference>
<evidence type="ECO:0000313" key="13">
    <source>
        <dbReference type="Proteomes" id="UP000008311"/>
    </source>
</evidence>